<dbReference type="Proteomes" id="UP000006253">
    <property type="component" value="Unassembled WGS sequence"/>
</dbReference>
<protein>
    <recommendedName>
        <fullName evidence="1">diguanylate cyclase</fullName>
        <ecNumber evidence="1">2.7.7.65</ecNumber>
    </recommendedName>
</protein>
<dbReference type="EC" id="2.7.7.65" evidence="1"/>
<dbReference type="SMART" id="SM00267">
    <property type="entry name" value="GGDEF"/>
    <property type="match status" value="1"/>
</dbReference>
<dbReference type="GO" id="GO:1902201">
    <property type="term" value="P:negative regulation of bacterial-type flagellum-dependent cell motility"/>
    <property type="evidence" value="ECO:0007669"/>
    <property type="project" value="TreeGrafter"/>
</dbReference>
<evidence type="ECO:0000259" key="3">
    <source>
        <dbReference type="PROSITE" id="PS50112"/>
    </source>
</evidence>
<dbReference type="Pfam" id="PF08447">
    <property type="entry name" value="PAS_3"/>
    <property type="match status" value="1"/>
</dbReference>
<evidence type="ECO:0000313" key="5">
    <source>
        <dbReference type="EMBL" id="EKO15859.1"/>
    </source>
</evidence>
<dbReference type="InterPro" id="IPR013655">
    <property type="entry name" value="PAS_fold_3"/>
</dbReference>
<evidence type="ECO:0000256" key="1">
    <source>
        <dbReference type="ARBA" id="ARBA00012528"/>
    </source>
</evidence>
<dbReference type="GO" id="GO:0052621">
    <property type="term" value="F:diguanylate cyclase activity"/>
    <property type="evidence" value="ECO:0007669"/>
    <property type="project" value="UniProtKB-EC"/>
</dbReference>
<dbReference type="CDD" id="cd01949">
    <property type="entry name" value="GGDEF"/>
    <property type="match status" value="1"/>
</dbReference>
<dbReference type="InterPro" id="IPR000160">
    <property type="entry name" value="GGDEF_dom"/>
</dbReference>
<comment type="catalytic activity">
    <reaction evidence="2">
        <text>2 GTP = 3',3'-c-di-GMP + 2 diphosphate</text>
        <dbReference type="Rhea" id="RHEA:24898"/>
        <dbReference type="ChEBI" id="CHEBI:33019"/>
        <dbReference type="ChEBI" id="CHEBI:37565"/>
        <dbReference type="ChEBI" id="CHEBI:58805"/>
        <dbReference type="EC" id="2.7.7.65"/>
    </reaction>
</comment>
<dbReference type="PANTHER" id="PTHR45138">
    <property type="entry name" value="REGULATORY COMPONENTS OF SENSORY TRANSDUCTION SYSTEM"/>
    <property type="match status" value="1"/>
</dbReference>
<comment type="caution">
    <text evidence="5">The sequence shown here is derived from an EMBL/GenBank/DDBJ whole genome shotgun (WGS) entry which is preliminary data.</text>
</comment>
<dbReference type="PROSITE" id="PS50887">
    <property type="entry name" value="GGDEF"/>
    <property type="match status" value="1"/>
</dbReference>
<dbReference type="SMART" id="SM00091">
    <property type="entry name" value="PAS"/>
    <property type="match status" value="1"/>
</dbReference>
<feature type="domain" description="GGDEF" evidence="4">
    <location>
        <begin position="187"/>
        <end position="320"/>
    </location>
</feature>
<dbReference type="FunFam" id="3.30.450.20:FF:000062">
    <property type="entry name" value="Diguanylate cyclase (GGDEF) domain protein"/>
    <property type="match status" value="1"/>
</dbReference>
<name>A0A0E2B3M8_9LEPT</name>
<evidence type="ECO:0000259" key="4">
    <source>
        <dbReference type="PROSITE" id="PS50887"/>
    </source>
</evidence>
<feature type="domain" description="PAS" evidence="3">
    <location>
        <begin position="21"/>
        <end position="82"/>
    </location>
</feature>
<dbReference type="CDD" id="cd00130">
    <property type="entry name" value="PAS"/>
    <property type="match status" value="1"/>
</dbReference>
<evidence type="ECO:0000313" key="6">
    <source>
        <dbReference type="Proteomes" id="UP000006253"/>
    </source>
</evidence>
<dbReference type="NCBIfam" id="TIGR00254">
    <property type="entry name" value="GGDEF"/>
    <property type="match status" value="1"/>
</dbReference>
<dbReference type="Pfam" id="PF00990">
    <property type="entry name" value="GGDEF"/>
    <property type="match status" value="1"/>
</dbReference>
<dbReference type="Gene3D" id="3.30.70.270">
    <property type="match status" value="1"/>
</dbReference>
<dbReference type="InterPro" id="IPR000014">
    <property type="entry name" value="PAS"/>
</dbReference>
<dbReference type="InterPro" id="IPR029787">
    <property type="entry name" value="Nucleotide_cyclase"/>
</dbReference>
<dbReference type="FunFam" id="3.30.70.270:FF:000001">
    <property type="entry name" value="Diguanylate cyclase domain protein"/>
    <property type="match status" value="1"/>
</dbReference>
<dbReference type="InterPro" id="IPR050469">
    <property type="entry name" value="Diguanylate_Cyclase"/>
</dbReference>
<proteinExistence type="predicted"/>
<dbReference type="Gene3D" id="3.30.450.20">
    <property type="entry name" value="PAS domain"/>
    <property type="match status" value="1"/>
</dbReference>
<dbReference type="PANTHER" id="PTHR45138:SF9">
    <property type="entry name" value="DIGUANYLATE CYCLASE DGCM-RELATED"/>
    <property type="match status" value="1"/>
</dbReference>
<organism evidence="5 6">
    <name type="scientific">Leptospira kirschneri str. H1</name>
    <dbReference type="NCBI Taxonomy" id="1049966"/>
    <lineage>
        <taxon>Bacteria</taxon>
        <taxon>Pseudomonadati</taxon>
        <taxon>Spirochaetota</taxon>
        <taxon>Spirochaetia</taxon>
        <taxon>Leptospirales</taxon>
        <taxon>Leptospiraceae</taxon>
        <taxon>Leptospira</taxon>
    </lineage>
</organism>
<dbReference type="SUPFAM" id="SSF55785">
    <property type="entry name" value="PYP-like sensor domain (PAS domain)"/>
    <property type="match status" value="1"/>
</dbReference>
<reference evidence="5 6" key="1">
    <citation type="submission" date="2012-10" db="EMBL/GenBank/DDBJ databases">
        <authorList>
            <person name="Harkins D.M."/>
            <person name="Durkin A.S."/>
            <person name="Brinkac L.M."/>
            <person name="Selengut J.D."/>
            <person name="Sanka R."/>
            <person name="DePew J."/>
            <person name="Purushe J."/>
            <person name="Peacock S.J."/>
            <person name="Thaipadungpanit J."/>
            <person name="Wuthiekanun V.W."/>
            <person name="Day N.P."/>
            <person name="Vinetz J.M."/>
            <person name="Sutton G.G."/>
            <person name="Nelson W.C."/>
            <person name="Fouts D.E."/>
        </authorList>
    </citation>
    <scope>NUCLEOTIDE SEQUENCE [LARGE SCALE GENOMIC DNA]</scope>
    <source>
        <strain evidence="5 6">H1</strain>
    </source>
</reference>
<evidence type="ECO:0000256" key="2">
    <source>
        <dbReference type="ARBA" id="ARBA00034247"/>
    </source>
</evidence>
<accession>A0A0E2B3M8</accession>
<dbReference type="EMBL" id="AHMY02000040">
    <property type="protein sequence ID" value="EKO15859.1"/>
    <property type="molecule type" value="Genomic_DNA"/>
</dbReference>
<dbReference type="InterPro" id="IPR035965">
    <property type="entry name" value="PAS-like_dom_sf"/>
</dbReference>
<dbReference type="SUPFAM" id="SSF55073">
    <property type="entry name" value="Nucleotide cyclase"/>
    <property type="match status" value="1"/>
</dbReference>
<dbReference type="GO" id="GO:0043709">
    <property type="term" value="P:cell adhesion involved in single-species biofilm formation"/>
    <property type="evidence" value="ECO:0007669"/>
    <property type="project" value="TreeGrafter"/>
</dbReference>
<dbReference type="GO" id="GO:0005886">
    <property type="term" value="C:plasma membrane"/>
    <property type="evidence" value="ECO:0007669"/>
    <property type="project" value="TreeGrafter"/>
</dbReference>
<gene>
    <name evidence="5" type="ORF">LEP1GSC081_3299</name>
</gene>
<sequence length="321" mass="37005">MYRTTLFINSFLEKRHMSYQSEYNLEKFYNYSLDLFSIQRLDGTVISVNPSFERILGWKEEELLGRDPFHLLHPDDLKSAKEFEELDGGGPRSSIQNRIRCADGTYKHFAWTGYPDLEAGLVYITGRDITDIIESNQKISQLATELKEANDLLFEQATTDPLTKLKNRRAFMNDLHSLLRYMQQEKSFLSFLMIDVDHFKTYNDQFGHLAGDKILVCLAKVFENTLRSKDLLGRFGGEEFVAALPDTNEEKAVEVTEKLLNSVREFDWEYRSITISVGISTIDFEKKHLNVDSTHLIESADKALYQSKVSGRNKATHSSQI</sequence>
<dbReference type="NCBIfam" id="TIGR00229">
    <property type="entry name" value="sensory_box"/>
    <property type="match status" value="1"/>
</dbReference>
<dbReference type="AlphaFoldDB" id="A0A0E2B3M8"/>
<dbReference type="InterPro" id="IPR043128">
    <property type="entry name" value="Rev_trsase/Diguanyl_cyclase"/>
</dbReference>
<dbReference type="PROSITE" id="PS50112">
    <property type="entry name" value="PAS"/>
    <property type="match status" value="1"/>
</dbReference>